<sequence length="123" mass="13387">MPHNTPQKTSAACDGAMGFLALYTALVLVLLLIGCTGAPTVQAFGNAACPDKCGNLRIQFPFGIGPGCYRDPDFELICNKTTQPPKLFLRDRNTEVVHSIDPSYIYSKSGIYVFEVVWTVKGL</sequence>
<dbReference type="InterPro" id="IPR025287">
    <property type="entry name" value="WAK_GUB"/>
</dbReference>
<feature type="signal peptide" evidence="3">
    <location>
        <begin position="1"/>
        <end position="37"/>
    </location>
</feature>
<dbReference type="PANTHER" id="PTHR33491">
    <property type="entry name" value="OSJNBA0016N04.9 PROTEIN"/>
    <property type="match status" value="1"/>
</dbReference>
<feature type="domain" description="Wall-associated receptor kinase galacturonan-binding" evidence="4">
    <location>
        <begin position="49"/>
        <end position="103"/>
    </location>
</feature>
<feature type="chain" id="PRO_5043405701" description="Wall-associated receptor kinase galacturonan-binding domain-containing protein" evidence="3">
    <location>
        <begin position="38"/>
        <end position="123"/>
    </location>
</feature>
<dbReference type="Pfam" id="PF13947">
    <property type="entry name" value="GUB_WAK_bind"/>
    <property type="match status" value="1"/>
</dbReference>
<evidence type="ECO:0000256" key="1">
    <source>
        <dbReference type="ARBA" id="ARBA00004167"/>
    </source>
</evidence>
<evidence type="ECO:0000256" key="2">
    <source>
        <dbReference type="ARBA" id="ARBA00022729"/>
    </source>
</evidence>
<keyword evidence="2 3" id="KW-0732">Signal</keyword>
<gene>
    <name evidence="5" type="primary">gb27940</name>
    <name evidence="5" type="ORF">PR202_gb27940</name>
</gene>
<reference evidence="5" key="2">
    <citation type="submission" date="2021-12" db="EMBL/GenBank/DDBJ databases">
        <title>Resequencing data analysis of finger millet.</title>
        <authorList>
            <person name="Hatakeyama M."/>
            <person name="Aluri S."/>
            <person name="Balachadran M.T."/>
            <person name="Sivarajan S.R."/>
            <person name="Poveda L."/>
            <person name="Shimizu-Inatsugi R."/>
            <person name="Schlapbach R."/>
            <person name="Sreeman S.M."/>
            <person name="Shimizu K.K."/>
        </authorList>
    </citation>
    <scope>NUCLEOTIDE SEQUENCE</scope>
</reference>
<protein>
    <recommendedName>
        <fullName evidence="4">Wall-associated receptor kinase galacturonan-binding domain-containing protein</fullName>
    </recommendedName>
</protein>
<comment type="subcellular location">
    <subcellularLocation>
        <location evidence="1">Membrane</location>
        <topology evidence="1">Single-pass membrane protein</topology>
    </subcellularLocation>
</comment>
<dbReference type="AlphaFoldDB" id="A0AAV5FW56"/>
<dbReference type="Proteomes" id="UP001054889">
    <property type="component" value="Unassembled WGS sequence"/>
</dbReference>
<dbReference type="GO" id="GO:0030247">
    <property type="term" value="F:polysaccharide binding"/>
    <property type="evidence" value="ECO:0007669"/>
    <property type="project" value="InterPro"/>
</dbReference>
<evidence type="ECO:0000259" key="4">
    <source>
        <dbReference type="Pfam" id="PF13947"/>
    </source>
</evidence>
<name>A0AAV5FW56_ELECO</name>
<reference evidence="5" key="1">
    <citation type="journal article" date="2018" name="DNA Res.">
        <title>Multiple hybrid de novo genome assembly of finger millet, an orphan allotetraploid crop.</title>
        <authorList>
            <person name="Hatakeyama M."/>
            <person name="Aluri S."/>
            <person name="Balachadran M.T."/>
            <person name="Sivarajan S.R."/>
            <person name="Patrignani A."/>
            <person name="Gruter S."/>
            <person name="Poveda L."/>
            <person name="Shimizu-Inatsugi R."/>
            <person name="Baeten J."/>
            <person name="Francoijs K.J."/>
            <person name="Nataraja K.N."/>
            <person name="Reddy Y.A.N."/>
            <person name="Phadnis S."/>
            <person name="Ravikumar R.L."/>
            <person name="Schlapbach R."/>
            <person name="Sreeman S.M."/>
            <person name="Shimizu K.K."/>
        </authorList>
    </citation>
    <scope>NUCLEOTIDE SEQUENCE</scope>
</reference>
<evidence type="ECO:0000313" key="5">
    <source>
        <dbReference type="EMBL" id="GJN38862.1"/>
    </source>
</evidence>
<proteinExistence type="predicted"/>
<comment type="caution">
    <text evidence="5">The sequence shown here is derived from an EMBL/GenBank/DDBJ whole genome shotgun (WGS) entry which is preliminary data.</text>
</comment>
<dbReference type="EMBL" id="BQKI01000097">
    <property type="protein sequence ID" value="GJN38862.1"/>
    <property type="molecule type" value="Genomic_DNA"/>
</dbReference>
<evidence type="ECO:0000256" key="3">
    <source>
        <dbReference type="SAM" id="SignalP"/>
    </source>
</evidence>
<keyword evidence="6" id="KW-1185">Reference proteome</keyword>
<organism evidence="5 6">
    <name type="scientific">Eleusine coracana subsp. coracana</name>
    <dbReference type="NCBI Taxonomy" id="191504"/>
    <lineage>
        <taxon>Eukaryota</taxon>
        <taxon>Viridiplantae</taxon>
        <taxon>Streptophyta</taxon>
        <taxon>Embryophyta</taxon>
        <taxon>Tracheophyta</taxon>
        <taxon>Spermatophyta</taxon>
        <taxon>Magnoliopsida</taxon>
        <taxon>Liliopsida</taxon>
        <taxon>Poales</taxon>
        <taxon>Poaceae</taxon>
        <taxon>PACMAD clade</taxon>
        <taxon>Chloridoideae</taxon>
        <taxon>Cynodonteae</taxon>
        <taxon>Eleusininae</taxon>
        <taxon>Eleusine</taxon>
    </lineage>
</organism>
<evidence type="ECO:0000313" key="6">
    <source>
        <dbReference type="Proteomes" id="UP001054889"/>
    </source>
</evidence>
<accession>A0AAV5FW56</accession>
<dbReference type="GO" id="GO:0016020">
    <property type="term" value="C:membrane"/>
    <property type="evidence" value="ECO:0007669"/>
    <property type="project" value="UniProtKB-SubCell"/>
</dbReference>